<dbReference type="InterPro" id="IPR011051">
    <property type="entry name" value="RmlC_Cupin_sf"/>
</dbReference>
<dbReference type="Pfam" id="PF06172">
    <property type="entry name" value="Cupin_5"/>
    <property type="match status" value="1"/>
</dbReference>
<proteinExistence type="predicted"/>
<dbReference type="Gene3D" id="2.60.120.10">
    <property type="entry name" value="Jelly Rolls"/>
    <property type="match status" value="1"/>
</dbReference>
<dbReference type="InterPro" id="IPR014710">
    <property type="entry name" value="RmlC-like_jellyroll"/>
</dbReference>
<dbReference type="EMBL" id="FOMB01000017">
    <property type="protein sequence ID" value="SFD01006.1"/>
    <property type="molecule type" value="Genomic_DNA"/>
</dbReference>
<accession>A0A0F5Q1X0</accession>
<dbReference type="CDD" id="cd06121">
    <property type="entry name" value="cupin_YML079wp"/>
    <property type="match status" value="1"/>
</dbReference>
<evidence type="ECO:0000313" key="2">
    <source>
        <dbReference type="EMBL" id="KKC34621.1"/>
    </source>
</evidence>
<dbReference type="InterPro" id="IPR039935">
    <property type="entry name" value="YML079W-like"/>
</dbReference>
<dbReference type="OrthoDB" id="9798288at2"/>
<sequence length="150" mass="16742">MSELSAEDVVAALRMQRHPESGWYVQSFKDEDKVDDRAWSTAIYYLLQAGDVSHWHRVDAVEVWHWYAGAALKLSISDGQTVDLHMLGNDLIVGQRPQIMVPRRVWQSAVSTGAWTLVGCTVAPGFRFLGFELAAPDWAPGANQDRNSAD</sequence>
<dbReference type="SUPFAM" id="SSF51182">
    <property type="entry name" value="RmlC-like cupins"/>
    <property type="match status" value="1"/>
</dbReference>
<dbReference type="EMBL" id="LAPV01000011">
    <property type="protein sequence ID" value="KKC34621.1"/>
    <property type="molecule type" value="Genomic_DNA"/>
</dbReference>
<organism evidence="3 5">
    <name type="scientific">Devosia psychrophila</name>
    <dbReference type="NCBI Taxonomy" id="728005"/>
    <lineage>
        <taxon>Bacteria</taxon>
        <taxon>Pseudomonadati</taxon>
        <taxon>Pseudomonadota</taxon>
        <taxon>Alphaproteobacteria</taxon>
        <taxon>Hyphomicrobiales</taxon>
        <taxon>Devosiaceae</taxon>
        <taxon>Devosia</taxon>
    </lineage>
</organism>
<evidence type="ECO:0000313" key="3">
    <source>
        <dbReference type="EMBL" id="SFD01006.1"/>
    </source>
</evidence>
<dbReference type="AlphaFoldDB" id="A0A0F5Q1X0"/>
<feature type="domain" description="DUF985" evidence="1">
    <location>
        <begin position="8"/>
        <end position="134"/>
    </location>
</feature>
<reference evidence="3 5" key="2">
    <citation type="submission" date="2016-10" db="EMBL/GenBank/DDBJ databases">
        <authorList>
            <person name="de Groot N.N."/>
        </authorList>
    </citation>
    <scope>NUCLEOTIDE SEQUENCE [LARGE SCALE GENOMIC DNA]</scope>
    <source>
        <strain evidence="3 5">CGMCC 1.10210</strain>
    </source>
</reference>
<dbReference type="Proteomes" id="UP000033519">
    <property type="component" value="Unassembled WGS sequence"/>
</dbReference>
<dbReference type="STRING" id="728005.SAMN04488059_11757"/>
<dbReference type="Proteomes" id="UP000182258">
    <property type="component" value="Unassembled WGS sequence"/>
</dbReference>
<name>A0A0F5Q1X0_9HYPH</name>
<dbReference type="RefSeq" id="WP_046169314.1">
    <property type="nucleotide sequence ID" value="NZ_FOMB01000017.1"/>
</dbReference>
<evidence type="ECO:0000313" key="4">
    <source>
        <dbReference type="Proteomes" id="UP000033519"/>
    </source>
</evidence>
<dbReference type="PATRIC" id="fig|728005.3.peg.137"/>
<protein>
    <submittedName>
        <fullName evidence="2">Cupin</fullName>
    </submittedName>
</protein>
<reference evidence="2 4" key="1">
    <citation type="submission" date="2015-03" db="EMBL/GenBank/DDBJ databases">
        <authorList>
            <person name="Lepp D."/>
            <person name="Hassan Y.I."/>
            <person name="Li X.-Z."/>
            <person name="Zhou T."/>
        </authorList>
    </citation>
    <scope>NUCLEOTIDE SEQUENCE [LARGE SCALE GENOMIC DNA]</scope>
    <source>
        <strain evidence="2 4">Cr7-05</strain>
    </source>
</reference>
<gene>
    <name evidence="3" type="ORF">SAMN04488059_11757</name>
    <name evidence="2" type="ORF">WH91_01875</name>
</gene>
<dbReference type="InterPro" id="IPR009327">
    <property type="entry name" value="Cupin_DUF985"/>
</dbReference>
<dbReference type="PANTHER" id="PTHR33387:SF3">
    <property type="entry name" value="DUF985 DOMAIN-CONTAINING PROTEIN"/>
    <property type="match status" value="1"/>
</dbReference>
<evidence type="ECO:0000313" key="5">
    <source>
        <dbReference type="Proteomes" id="UP000182258"/>
    </source>
</evidence>
<evidence type="ECO:0000259" key="1">
    <source>
        <dbReference type="Pfam" id="PF06172"/>
    </source>
</evidence>
<dbReference type="PANTHER" id="PTHR33387">
    <property type="entry name" value="RMLC-LIKE JELLY ROLL FOLD PROTEIN"/>
    <property type="match status" value="1"/>
</dbReference>
<keyword evidence="4" id="KW-1185">Reference proteome</keyword>